<evidence type="ECO:0000313" key="4">
    <source>
        <dbReference type="Proteomes" id="UP000276215"/>
    </source>
</evidence>
<name>A0A3N4IV53_9PEZI</name>
<gene>
    <name evidence="3" type="ORF">L873DRAFT_1795924</name>
</gene>
<feature type="chain" id="PRO_5018139824" evidence="2">
    <location>
        <begin position="19"/>
        <end position="407"/>
    </location>
</feature>
<feature type="compositionally biased region" description="Basic and acidic residues" evidence="1">
    <location>
        <begin position="143"/>
        <end position="153"/>
    </location>
</feature>
<reference evidence="3 4" key="1">
    <citation type="journal article" date="2018" name="Nat. Ecol. Evol.">
        <title>Pezizomycetes genomes reveal the molecular basis of ectomycorrhizal truffle lifestyle.</title>
        <authorList>
            <person name="Murat C."/>
            <person name="Payen T."/>
            <person name="Noel B."/>
            <person name="Kuo A."/>
            <person name="Morin E."/>
            <person name="Chen J."/>
            <person name="Kohler A."/>
            <person name="Krizsan K."/>
            <person name="Balestrini R."/>
            <person name="Da Silva C."/>
            <person name="Montanini B."/>
            <person name="Hainaut M."/>
            <person name="Levati E."/>
            <person name="Barry K.W."/>
            <person name="Belfiori B."/>
            <person name="Cichocki N."/>
            <person name="Clum A."/>
            <person name="Dockter R.B."/>
            <person name="Fauchery L."/>
            <person name="Guy J."/>
            <person name="Iotti M."/>
            <person name="Le Tacon F."/>
            <person name="Lindquist E.A."/>
            <person name="Lipzen A."/>
            <person name="Malagnac F."/>
            <person name="Mello A."/>
            <person name="Molinier V."/>
            <person name="Miyauchi S."/>
            <person name="Poulain J."/>
            <person name="Riccioni C."/>
            <person name="Rubini A."/>
            <person name="Sitrit Y."/>
            <person name="Splivallo R."/>
            <person name="Traeger S."/>
            <person name="Wang M."/>
            <person name="Zifcakova L."/>
            <person name="Wipf D."/>
            <person name="Zambonelli A."/>
            <person name="Paolocci F."/>
            <person name="Nowrousian M."/>
            <person name="Ottonello S."/>
            <person name="Baldrian P."/>
            <person name="Spatafora J.W."/>
            <person name="Henrissat B."/>
            <person name="Nagy L.G."/>
            <person name="Aury J.M."/>
            <person name="Wincker P."/>
            <person name="Grigoriev I.V."/>
            <person name="Bonfante P."/>
            <person name="Martin F.M."/>
        </authorList>
    </citation>
    <scope>NUCLEOTIDE SEQUENCE [LARGE SCALE GENOMIC DNA]</scope>
    <source>
        <strain evidence="3 4">120613-1</strain>
    </source>
</reference>
<sequence length="407" mass="44875">MWCQIWTMLLLMPEDVSQATEKLATLSSANDDDVIKITAKEFDATFPLWQWSSTQFGRDIEVVKATTKLVPQHQQNDEEVHVEIPDDEDGSDSQDPNADHGVLAGDESGRQNEDIQDEEGITEDDQNQEEQDHSLLLSPNSEPEPREIDDVDHGIMTAPNPLLDQSSLTSGQLDHDGDTTMMDAGSLAMTSAAHAAESESMRSVSVDLEHKKRELDMHHHYAPANPSNGLLTTCFHSVAQQCLLQDQWLYLQAVHSHPERSHQLVAYPCLTLYIATGTVPPPQFRNVNQEWDLEDAEMYLKQTVIRVALSDNNYVLGEAIAGVASRDYCGCCRSRLTRPMGAASGGGFRRCEPRLGNMTKWVRTGQQWPSRECVDLAGSGDTASDDLPGAGTTAHITGTAAKDTTVY</sequence>
<accession>A0A3N4IV53</accession>
<evidence type="ECO:0000313" key="3">
    <source>
        <dbReference type="EMBL" id="RPA89716.1"/>
    </source>
</evidence>
<dbReference type="EMBL" id="ML120559">
    <property type="protein sequence ID" value="RPA89716.1"/>
    <property type="molecule type" value="Genomic_DNA"/>
</dbReference>
<dbReference type="AlphaFoldDB" id="A0A3N4IV53"/>
<keyword evidence="2" id="KW-0732">Signal</keyword>
<dbReference type="Proteomes" id="UP000276215">
    <property type="component" value="Unassembled WGS sequence"/>
</dbReference>
<proteinExistence type="predicted"/>
<protein>
    <submittedName>
        <fullName evidence="3">Uncharacterized protein</fullName>
    </submittedName>
</protein>
<feature type="signal peptide" evidence="2">
    <location>
        <begin position="1"/>
        <end position="18"/>
    </location>
</feature>
<keyword evidence="4" id="KW-1185">Reference proteome</keyword>
<feature type="compositionally biased region" description="Acidic residues" evidence="1">
    <location>
        <begin position="114"/>
        <end position="129"/>
    </location>
</feature>
<organism evidence="3 4">
    <name type="scientific">Choiromyces venosus 120613-1</name>
    <dbReference type="NCBI Taxonomy" id="1336337"/>
    <lineage>
        <taxon>Eukaryota</taxon>
        <taxon>Fungi</taxon>
        <taxon>Dikarya</taxon>
        <taxon>Ascomycota</taxon>
        <taxon>Pezizomycotina</taxon>
        <taxon>Pezizomycetes</taxon>
        <taxon>Pezizales</taxon>
        <taxon>Tuberaceae</taxon>
        <taxon>Choiromyces</taxon>
    </lineage>
</organism>
<evidence type="ECO:0000256" key="2">
    <source>
        <dbReference type="SAM" id="SignalP"/>
    </source>
</evidence>
<feature type="compositionally biased region" description="Polar residues" evidence="1">
    <location>
        <begin position="163"/>
        <end position="172"/>
    </location>
</feature>
<feature type="region of interest" description="Disordered" evidence="1">
    <location>
        <begin position="84"/>
        <end position="180"/>
    </location>
</feature>
<evidence type="ECO:0000256" key="1">
    <source>
        <dbReference type="SAM" id="MobiDB-lite"/>
    </source>
</evidence>